<evidence type="ECO:0000313" key="1">
    <source>
        <dbReference type="EMBL" id="WVX50252.1"/>
    </source>
</evidence>
<dbReference type="Gene3D" id="1.10.606.10">
    <property type="entry name" value="Vanadium-containing Chloroperoxidase, domain 2"/>
    <property type="match status" value="1"/>
</dbReference>
<dbReference type="SUPFAM" id="SSF48317">
    <property type="entry name" value="Acid phosphatase/Vanadium-dependent haloperoxidase"/>
    <property type="match status" value="1"/>
</dbReference>
<gene>
    <name evidence="1" type="ORF">ROLI_033490</name>
</gene>
<reference evidence="2" key="2">
    <citation type="submission" date="2024-01" db="EMBL/GenBank/DDBJ databases">
        <title>Roseobacter fucihabitans sp. nov., isolated from the brown alga Fucus spiralis.</title>
        <authorList>
            <person name="Hahnke S."/>
            <person name="Berger M."/>
            <person name="Schlingloff A."/>
            <person name="Athale I."/>
            <person name="Neumann-Schaal M."/>
            <person name="Adenaya A."/>
            <person name="Poehlein A."/>
            <person name="Daniel R."/>
            <person name="Pertersen J."/>
            <person name="Brinkhoff T."/>
        </authorList>
    </citation>
    <scope>NUCLEOTIDE SEQUENCE [LARGE SCALE GENOMIC DNA]</scope>
    <source>
        <strain evidence="2">B14</strain>
    </source>
</reference>
<proteinExistence type="predicted"/>
<accession>A0ABZ2BWB2</accession>
<keyword evidence="2" id="KW-1185">Reference proteome</keyword>
<organism evidence="1 2">
    <name type="scientific">Roseobacter fucihabitans</name>
    <dbReference type="NCBI Taxonomy" id="1537242"/>
    <lineage>
        <taxon>Bacteria</taxon>
        <taxon>Pseudomonadati</taxon>
        <taxon>Pseudomonadota</taxon>
        <taxon>Alphaproteobacteria</taxon>
        <taxon>Rhodobacterales</taxon>
        <taxon>Roseobacteraceae</taxon>
        <taxon>Roseobacter</taxon>
    </lineage>
</organism>
<dbReference type="PANTHER" id="PTHR34599:SF1">
    <property type="entry name" value="PHOSPHATIDIC ACID PHOSPHATASE TYPE 2_HALOPEROXIDASE DOMAIN-CONTAINING PROTEIN"/>
    <property type="match status" value="1"/>
</dbReference>
<dbReference type="PANTHER" id="PTHR34599">
    <property type="entry name" value="PEROXIDASE-RELATED"/>
    <property type="match status" value="1"/>
</dbReference>
<name>A0ABZ2BWB2_9RHOB</name>
<sequence>MSFPDPNRRQAAAEARNAATLLSTEIDHPSHTRNQDENHPYIHSFTKGLLHGDNGLLENPGDFKIFAEGTESSDPSVFQAVPLNTSVATFHGATRADFDVLECEGDRRPYREWESPTAGHAFVLEGPDPFALTMPPAPAAGSAEFAAEMAEVYQMALARDWPVAGFMHEDLVAGLRKADGGAVSNAGKKRLKDAQERVSVAADRLTDMRWFKGVPDGRDTAVEEQRRRRRFNIPQTASNLFRGAGEDPWETPFLSQFMIMGDGGCKRDVAARASGKIAFGAQLIDQKVRFATPEKDFMTTWRDWLDVQNALNARPLVGDAQYVTDAGKVQFRTMAALRDMATYVHDDQLYQAYLNAALIMLSERFGFDPDIPYHGQTNNASPRWNREPFALFGGPHLLTLLSEVSSRALKAVRGQKFTVHRRLRPEAAGALFHKIYSGYNPNREHGGSSYATGDGSAEALARASLGQTLATYTFPTGGGTEPPLESILSDIRLHNADQTGEDPNDLDRAKWLLPMAFPEGSPMHPAYGAGHATVAGACVTMLKAFFNMRDANDTTRPAYLVEPGGPALVPDCGSNVGDGSIDMLGVDIDRGLTLEGELNKLMWNISNARNVAGVHYYTDYIESALLGEAITIGILREQMLCYEPDESVSMTVPLLTRRTLPETLLNGSTIGKDDAVDVVKINRHGHLEAASATPRP</sequence>
<dbReference type="InterPro" id="IPR052559">
    <property type="entry name" value="V-haloperoxidase"/>
</dbReference>
<dbReference type="Proteomes" id="UP001318682">
    <property type="component" value="Chromosome"/>
</dbReference>
<evidence type="ECO:0008006" key="3">
    <source>
        <dbReference type="Google" id="ProtNLM"/>
    </source>
</evidence>
<dbReference type="InterPro" id="IPR016119">
    <property type="entry name" value="Br/Cl_peroxidase_C"/>
</dbReference>
<evidence type="ECO:0000313" key="2">
    <source>
        <dbReference type="Proteomes" id="UP001318682"/>
    </source>
</evidence>
<protein>
    <recommendedName>
        <fullName evidence="3">Bromoperoxidase</fullName>
    </recommendedName>
</protein>
<reference evidence="1 2" key="1">
    <citation type="submission" date="2015-07" db="EMBL/GenBank/DDBJ databases">
        <authorList>
            <person name="Voget S."/>
            <person name="Dogs M."/>
            <person name="Brinkhoff T.H."/>
            <person name="Daniel R."/>
        </authorList>
    </citation>
    <scope>NUCLEOTIDE SEQUENCE [LARGE SCALE GENOMIC DNA]</scope>
    <source>
        <strain evidence="1 2">B14</strain>
    </source>
</reference>
<dbReference type="RefSeq" id="WP_187430959.1">
    <property type="nucleotide sequence ID" value="NZ_CP143423.1"/>
</dbReference>
<dbReference type="InterPro" id="IPR036938">
    <property type="entry name" value="PAP2/HPO_sf"/>
</dbReference>
<dbReference type="EMBL" id="CP143423">
    <property type="protein sequence ID" value="WVX50252.1"/>
    <property type="molecule type" value="Genomic_DNA"/>
</dbReference>